<evidence type="ECO:0000256" key="1">
    <source>
        <dbReference type="ARBA" id="ARBA00010688"/>
    </source>
</evidence>
<comment type="similarity">
    <text evidence="1">Belongs to the carbohydrate kinase PfkB family.</text>
</comment>
<dbReference type="SUPFAM" id="SSF53613">
    <property type="entry name" value="Ribokinase-like"/>
    <property type="match status" value="1"/>
</dbReference>
<dbReference type="PROSITE" id="PS00584">
    <property type="entry name" value="PFKB_KINASES_2"/>
    <property type="match status" value="1"/>
</dbReference>
<sequence length="323" mass="34905">MFLVCGEALFDLFVEPAHSELPRQVGFKAIAGGSPFNVAVGLSRLGVDSALLTGISTDFLGLQLRQVLEDEGVSTRYLVPLDAATTTLSLVAVDAQGVPHYSFYGHSGADRQLRPEQVPALDGEVRGIHVGSYSLVVQPTADTLYGVVEKASQELLITLDPNVRLNVEPDLDVWRERIGAFARHAHLVKVSEEDLELLYPGEDPAAMAERFLQHQCRLVFLTRGENGVTVFSRAHGSWSRPANAITMVDTVGAGDTFQAALITYLAEQGFDRPAALDGLDKSHLEQMLAFAQAAAALTCQRRGPDLPRRHELAASAGQPEPVV</sequence>
<dbReference type="GO" id="GO:0016301">
    <property type="term" value="F:kinase activity"/>
    <property type="evidence" value="ECO:0007669"/>
    <property type="project" value="UniProtKB-KW"/>
</dbReference>
<dbReference type="FunFam" id="3.40.1190.20:FF:000037">
    <property type="entry name" value="Fructokinase"/>
    <property type="match status" value="1"/>
</dbReference>
<gene>
    <name evidence="7" type="ORF">Achr_25880</name>
</gene>
<dbReference type="InterPro" id="IPR002173">
    <property type="entry name" value="Carboh/pur_kinase_PfkB_CS"/>
</dbReference>
<keyword evidence="5" id="KW-0067">ATP-binding</keyword>
<dbReference type="Pfam" id="PF00294">
    <property type="entry name" value="PfkB"/>
    <property type="match status" value="1"/>
</dbReference>
<keyword evidence="8" id="KW-1185">Reference proteome</keyword>
<evidence type="ECO:0000259" key="6">
    <source>
        <dbReference type="Pfam" id="PF00294"/>
    </source>
</evidence>
<protein>
    <submittedName>
        <fullName evidence="7">PfkB-family carbohydrate kinase</fullName>
    </submittedName>
</protein>
<dbReference type="STRING" id="1328314.Achr_25880"/>
<reference evidence="7 8" key="1">
    <citation type="journal article" date="2015" name="PLoS ONE">
        <title>Azotobacter Genomes: The Genome of Azotobacter chroococcum NCIMB 8003 (ATCC 4412).</title>
        <authorList>
            <person name="Robson R.L."/>
            <person name="Jones R."/>
            <person name="Robson R.M."/>
            <person name="Schwartz A."/>
            <person name="Richardson T.H."/>
        </authorList>
    </citation>
    <scope>NUCLEOTIDE SEQUENCE [LARGE SCALE GENOMIC DNA]</scope>
    <source>
        <strain evidence="7 8">NCIMB 8003</strain>
    </source>
</reference>
<feature type="domain" description="Carbohydrate kinase PfkB" evidence="6">
    <location>
        <begin position="4"/>
        <end position="306"/>
    </location>
</feature>
<accession>A0A0C4WR13</accession>
<evidence type="ECO:0000256" key="5">
    <source>
        <dbReference type="ARBA" id="ARBA00022840"/>
    </source>
</evidence>
<dbReference type="PANTHER" id="PTHR43085">
    <property type="entry name" value="HEXOKINASE FAMILY MEMBER"/>
    <property type="match status" value="1"/>
</dbReference>
<dbReference type="Gene3D" id="3.40.1190.20">
    <property type="match status" value="1"/>
</dbReference>
<evidence type="ECO:0000313" key="7">
    <source>
        <dbReference type="EMBL" id="AJE22015.1"/>
    </source>
</evidence>
<evidence type="ECO:0000256" key="2">
    <source>
        <dbReference type="ARBA" id="ARBA00022679"/>
    </source>
</evidence>
<keyword evidence="2" id="KW-0808">Transferase</keyword>
<evidence type="ECO:0000256" key="4">
    <source>
        <dbReference type="ARBA" id="ARBA00022777"/>
    </source>
</evidence>
<dbReference type="AlphaFoldDB" id="A0A0C4WR13"/>
<dbReference type="Proteomes" id="UP000068210">
    <property type="component" value="Chromosome"/>
</dbReference>
<dbReference type="GO" id="GO:0005524">
    <property type="term" value="F:ATP binding"/>
    <property type="evidence" value="ECO:0007669"/>
    <property type="project" value="UniProtKB-KW"/>
</dbReference>
<keyword evidence="3" id="KW-0547">Nucleotide-binding</keyword>
<proteinExistence type="inferred from homology"/>
<name>A0A0C4WR13_9GAMM</name>
<dbReference type="HOGENOM" id="CLU_027634_6_2_6"/>
<dbReference type="RefSeq" id="WP_039804996.1">
    <property type="nucleotide sequence ID" value="NZ_CP010415.1"/>
</dbReference>
<dbReference type="KEGG" id="acx:Achr_25880"/>
<dbReference type="InterPro" id="IPR029056">
    <property type="entry name" value="Ribokinase-like"/>
</dbReference>
<dbReference type="PANTHER" id="PTHR43085:SF1">
    <property type="entry name" value="PSEUDOURIDINE KINASE-RELATED"/>
    <property type="match status" value="1"/>
</dbReference>
<keyword evidence="4 7" id="KW-0418">Kinase</keyword>
<organism evidence="7 8">
    <name type="scientific">Azotobacter chroococcum NCIMB 8003</name>
    <dbReference type="NCBI Taxonomy" id="1328314"/>
    <lineage>
        <taxon>Bacteria</taxon>
        <taxon>Pseudomonadati</taxon>
        <taxon>Pseudomonadota</taxon>
        <taxon>Gammaproteobacteria</taxon>
        <taxon>Pseudomonadales</taxon>
        <taxon>Pseudomonadaceae</taxon>
        <taxon>Azotobacter</taxon>
    </lineage>
</organism>
<dbReference type="GeneID" id="61930437"/>
<dbReference type="InterPro" id="IPR050306">
    <property type="entry name" value="PfkB_Carbo_kinase"/>
</dbReference>
<evidence type="ECO:0000256" key="3">
    <source>
        <dbReference type="ARBA" id="ARBA00022741"/>
    </source>
</evidence>
<dbReference type="InterPro" id="IPR011611">
    <property type="entry name" value="PfkB_dom"/>
</dbReference>
<dbReference type="CDD" id="cd01167">
    <property type="entry name" value="bac_FRK"/>
    <property type="match status" value="1"/>
</dbReference>
<dbReference type="EMBL" id="CP010415">
    <property type="protein sequence ID" value="AJE22015.1"/>
    <property type="molecule type" value="Genomic_DNA"/>
</dbReference>
<evidence type="ECO:0000313" key="8">
    <source>
        <dbReference type="Proteomes" id="UP000068210"/>
    </source>
</evidence>